<evidence type="ECO:0000256" key="9">
    <source>
        <dbReference type="ARBA" id="ARBA00022884"/>
    </source>
</evidence>
<dbReference type="Proteomes" id="UP000198688">
    <property type="component" value="Chromosome I"/>
</dbReference>
<dbReference type="InterPro" id="IPR029063">
    <property type="entry name" value="SAM-dependent_MTases_sf"/>
</dbReference>
<evidence type="ECO:0000313" key="16">
    <source>
        <dbReference type="Proteomes" id="UP000198688"/>
    </source>
</evidence>
<keyword evidence="5 15" id="KW-0808">Transferase</keyword>
<dbReference type="EC" id="2.1.1.386" evidence="11"/>
<gene>
    <name evidence="15" type="ORF">SAMN04489716_6615</name>
</gene>
<dbReference type="SUPFAM" id="SSF53335">
    <property type="entry name" value="S-adenosyl-L-methionine-dependent methyltransferases"/>
    <property type="match status" value="1"/>
</dbReference>
<dbReference type="GO" id="GO:0090486">
    <property type="term" value="F:small RNA 2'-O-methyltransferase activity"/>
    <property type="evidence" value="ECO:0007669"/>
    <property type="project" value="UniProtKB-EC"/>
</dbReference>
<evidence type="ECO:0000256" key="1">
    <source>
        <dbReference type="ARBA" id="ARBA00001946"/>
    </source>
</evidence>
<dbReference type="Pfam" id="PF12623">
    <property type="entry name" value="Hen1_L"/>
    <property type="match status" value="1"/>
</dbReference>
<evidence type="ECO:0000313" key="15">
    <source>
        <dbReference type="EMBL" id="SDT73269.1"/>
    </source>
</evidence>
<feature type="domain" description="Hen1 N-terminal" evidence="14">
    <location>
        <begin position="1"/>
        <end position="233"/>
    </location>
</feature>
<protein>
    <recommendedName>
        <fullName evidence="3">Small RNA 2'-O-methyltransferase</fullName>
        <ecNumber evidence="11">2.1.1.386</ecNumber>
    </recommendedName>
</protein>
<feature type="domain" description="Methyltransferase type 12" evidence="13">
    <location>
        <begin position="276"/>
        <end position="378"/>
    </location>
</feature>
<dbReference type="InterPro" id="IPR026610">
    <property type="entry name" value="Hen1"/>
</dbReference>
<dbReference type="GO" id="GO:0003723">
    <property type="term" value="F:RNA binding"/>
    <property type="evidence" value="ECO:0007669"/>
    <property type="project" value="UniProtKB-KW"/>
</dbReference>
<evidence type="ECO:0000256" key="10">
    <source>
        <dbReference type="ARBA" id="ARBA00023158"/>
    </source>
</evidence>
<evidence type="ECO:0000256" key="3">
    <source>
        <dbReference type="ARBA" id="ARBA00021330"/>
    </source>
</evidence>
<keyword evidence="8" id="KW-0460">Magnesium</keyword>
<evidence type="ECO:0000256" key="2">
    <source>
        <dbReference type="ARBA" id="ARBA00009026"/>
    </source>
</evidence>
<dbReference type="PANTHER" id="PTHR21404">
    <property type="entry name" value="HEN1"/>
    <property type="match status" value="1"/>
</dbReference>
<dbReference type="Gene3D" id="3.30.1610.20">
    <property type="entry name" value="Hen1, N-terminal domain"/>
    <property type="match status" value="1"/>
</dbReference>
<dbReference type="PANTHER" id="PTHR21404:SF3">
    <property type="entry name" value="SMALL RNA 2'-O-METHYLTRANSFERASE"/>
    <property type="match status" value="1"/>
</dbReference>
<reference evidence="15 16" key="1">
    <citation type="submission" date="2016-10" db="EMBL/GenBank/DDBJ databases">
        <authorList>
            <person name="de Groot N.N."/>
        </authorList>
    </citation>
    <scope>NUCLEOTIDE SEQUENCE [LARGE SCALE GENOMIC DNA]</scope>
    <source>
        <strain evidence="15 16">DSM 43941</strain>
    </source>
</reference>
<evidence type="ECO:0000256" key="5">
    <source>
        <dbReference type="ARBA" id="ARBA00022679"/>
    </source>
</evidence>
<evidence type="ECO:0000256" key="8">
    <source>
        <dbReference type="ARBA" id="ARBA00022842"/>
    </source>
</evidence>
<dbReference type="Gene3D" id="3.40.50.150">
    <property type="entry name" value="Vaccinia Virus protein VP39"/>
    <property type="match status" value="1"/>
</dbReference>
<keyword evidence="9" id="KW-0694">RNA-binding</keyword>
<keyword evidence="16" id="KW-1185">Reference proteome</keyword>
<comment type="similarity">
    <text evidence="2">Belongs to the methyltransferase superfamily. HEN1 family.</text>
</comment>
<dbReference type="Pfam" id="PF08242">
    <property type="entry name" value="Methyltransf_12"/>
    <property type="match status" value="1"/>
</dbReference>
<dbReference type="NCBIfam" id="TIGR04074">
    <property type="entry name" value="bacter_Hen1"/>
    <property type="match status" value="1"/>
</dbReference>
<name>A0A1H2CSF3_9ACTN</name>
<dbReference type="EMBL" id="LT629758">
    <property type="protein sequence ID" value="SDT73269.1"/>
    <property type="molecule type" value="Genomic_DNA"/>
</dbReference>
<dbReference type="RefSeq" id="WP_092549969.1">
    <property type="nucleotide sequence ID" value="NZ_BOMJ01000023.1"/>
</dbReference>
<evidence type="ECO:0000259" key="14">
    <source>
        <dbReference type="Pfam" id="PF12623"/>
    </source>
</evidence>
<comment type="catalytic activity">
    <reaction evidence="12">
        <text>small RNA 3'-end nucleotide + S-adenosyl-L-methionine = small RNA 3'-end 2'-O-methylnucleotide + S-adenosyl-L-homocysteine + H(+)</text>
        <dbReference type="Rhea" id="RHEA:37887"/>
        <dbReference type="Rhea" id="RHEA-COMP:10415"/>
        <dbReference type="Rhea" id="RHEA-COMP:10416"/>
        <dbReference type="ChEBI" id="CHEBI:15378"/>
        <dbReference type="ChEBI" id="CHEBI:57856"/>
        <dbReference type="ChEBI" id="CHEBI:59789"/>
        <dbReference type="ChEBI" id="CHEBI:74896"/>
        <dbReference type="ChEBI" id="CHEBI:74898"/>
        <dbReference type="EC" id="2.1.1.386"/>
    </reaction>
</comment>
<organism evidence="15 16">
    <name type="scientific">Actinoplanes derwentensis</name>
    <dbReference type="NCBI Taxonomy" id="113562"/>
    <lineage>
        <taxon>Bacteria</taxon>
        <taxon>Bacillati</taxon>
        <taxon>Actinomycetota</taxon>
        <taxon>Actinomycetes</taxon>
        <taxon>Micromonosporales</taxon>
        <taxon>Micromonosporaceae</taxon>
        <taxon>Actinoplanes</taxon>
    </lineage>
</organism>
<keyword evidence="7" id="KW-0479">Metal-binding</keyword>
<dbReference type="GO" id="GO:0046872">
    <property type="term" value="F:metal ion binding"/>
    <property type="evidence" value="ECO:0007669"/>
    <property type="project" value="UniProtKB-KW"/>
</dbReference>
<dbReference type="GO" id="GO:0031047">
    <property type="term" value="P:regulatory ncRNA-mediated gene silencing"/>
    <property type="evidence" value="ECO:0007669"/>
    <property type="project" value="UniProtKB-KW"/>
</dbReference>
<dbReference type="AlphaFoldDB" id="A0A1H2CSF3"/>
<dbReference type="OrthoDB" id="626362at2"/>
<evidence type="ECO:0000256" key="7">
    <source>
        <dbReference type="ARBA" id="ARBA00022723"/>
    </source>
</evidence>
<comment type="cofactor">
    <cofactor evidence="1">
        <name>Mg(2+)</name>
        <dbReference type="ChEBI" id="CHEBI:18420"/>
    </cofactor>
</comment>
<sequence>MLLTLTTTRRPATDLGYLLVKHPDKVHSFSVPTGTAYVLYPEATEDRCTAALMLDVDPQLLRAQRDAFELSQYVNDRPYAASSLLAAALAKVFRSALRGASKDRPELAATAIPLEVRVPVLRGTPDLVTRLFAPLGWTVTAVPIPFEAELGGGSRYVDLTLTGELRVADALNHLYVLLPVLDDGKHYWVAPDEIEKLLRSGAGWLAGHPEKVLIARRYLAHRRSFATTALQSLEADLPAVTEEEAELPVVRRAPLAEQRRDAVLAALTEVGAARVLDLGCGPGALLAALVKDRSFTEIVGADVASRTLEQAARRLRLDQLPDRQKDRIKLIQTALTYRDDRLRGFDAAVLMEVIEHVDLPRLPALEAAVFGHAKPGAVVVTTPNVEYNVHYEGLTGMRHSDHRFEWTRAEFTGWATETADRYGYTVTIRGVGESDETTGAPTQLALFKAVSA</sequence>
<evidence type="ECO:0000256" key="6">
    <source>
        <dbReference type="ARBA" id="ARBA00022691"/>
    </source>
</evidence>
<evidence type="ECO:0000259" key="13">
    <source>
        <dbReference type="Pfam" id="PF08242"/>
    </source>
</evidence>
<dbReference type="InterPro" id="IPR038546">
    <property type="entry name" value="Hen1_N_sf"/>
</dbReference>
<accession>A0A1H2CSF3</accession>
<dbReference type="InterPro" id="IPR013217">
    <property type="entry name" value="Methyltransf_12"/>
</dbReference>
<keyword evidence="6" id="KW-0949">S-adenosyl-L-methionine</keyword>
<keyword evidence="10" id="KW-0943">RNA-mediated gene silencing</keyword>
<proteinExistence type="inferred from homology"/>
<dbReference type="GO" id="GO:0001510">
    <property type="term" value="P:RNA methylation"/>
    <property type="evidence" value="ECO:0007669"/>
    <property type="project" value="InterPro"/>
</dbReference>
<dbReference type="STRING" id="113562.SAMN04489716_6615"/>
<evidence type="ECO:0000256" key="11">
    <source>
        <dbReference type="ARBA" id="ARBA00035025"/>
    </source>
</evidence>
<evidence type="ECO:0000256" key="12">
    <source>
        <dbReference type="ARBA" id="ARBA00048418"/>
    </source>
</evidence>
<dbReference type="InterPro" id="IPR024740">
    <property type="entry name" value="Hen1_N"/>
</dbReference>
<dbReference type="CDD" id="cd02440">
    <property type="entry name" value="AdoMet_MTases"/>
    <property type="match status" value="1"/>
</dbReference>
<keyword evidence="4 15" id="KW-0489">Methyltransferase</keyword>
<evidence type="ECO:0000256" key="4">
    <source>
        <dbReference type="ARBA" id="ARBA00022603"/>
    </source>
</evidence>
<dbReference type="InterPro" id="IPR024026">
    <property type="entry name" value="3'-RNA_MeTfrase_Hen1_bac"/>
</dbReference>